<dbReference type="Pfam" id="PF13468">
    <property type="entry name" value="Glyoxalase_3"/>
    <property type="match status" value="1"/>
</dbReference>
<dbReference type="Proteomes" id="UP000659496">
    <property type="component" value="Unassembled WGS sequence"/>
</dbReference>
<dbReference type="PANTHER" id="PTHR40265">
    <property type="entry name" value="BLL2707 PROTEIN"/>
    <property type="match status" value="1"/>
</dbReference>
<gene>
    <name evidence="2" type="ORF">H9659_03655</name>
</gene>
<sequence>MKLDHVVWFTGRTPEKVASQYPGAVIGGSHEKWGTYNALLYLQNAYIEWLAIENEEVAEVSTHPLVMHLKHDLAAYGDGWGTLCMSTEDIYALDERLNKMGMETSGVLDASRLTASGTLKKWKMLFVDEEDLSDLPAPFFIQWEDSEQSRREALRAEGTLTNDSEAERISECAMVTKESIRTLERWCRILGVEPEDGDSLKVNGVRLRFIENPDERNRMVAVVTGQAE</sequence>
<dbReference type="PANTHER" id="PTHR40265:SF1">
    <property type="entry name" value="GLYOXALASE-LIKE DOMAIN-CONTAINING PROTEIN"/>
    <property type="match status" value="1"/>
</dbReference>
<dbReference type="RefSeq" id="WP_191688601.1">
    <property type="nucleotide sequence ID" value="NZ_JACSQY010000002.1"/>
</dbReference>
<evidence type="ECO:0000313" key="3">
    <source>
        <dbReference type="Proteomes" id="UP000659496"/>
    </source>
</evidence>
<feature type="domain" description="Glyoxalase-like" evidence="1">
    <location>
        <begin position="3"/>
        <end position="188"/>
    </location>
</feature>
<dbReference type="EMBL" id="JACSQY010000002">
    <property type="protein sequence ID" value="MBD7907429.1"/>
    <property type="molecule type" value="Genomic_DNA"/>
</dbReference>
<keyword evidence="3" id="KW-1185">Reference proteome</keyword>
<organism evidence="2 3">
    <name type="scientific">Sporosarcina gallistercoris</name>
    <dbReference type="NCBI Taxonomy" id="2762245"/>
    <lineage>
        <taxon>Bacteria</taxon>
        <taxon>Bacillati</taxon>
        <taxon>Bacillota</taxon>
        <taxon>Bacilli</taxon>
        <taxon>Bacillales</taxon>
        <taxon>Caryophanaceae</taxon>
        <taxon>Sporosarcina</taxon>
    </lineage>
</organism>
<comment type="caution">
    <text evidence="2">The sequence shown here is derived from an EMBL/GenBank/DDBJ whole genome shotgun (WGS) entry which is preliminary data.</text>
</comment>
<evidence type="ECO:0000313" key="2">
    <source>
        <dbReference type="EMBL" id="MBD7907429.1"/>
    </source>
</evidence>
<name>A0ABR8PGZ5_9BACL</name>
<dbReference type="InterPro" id="IPR025870">
    <property type="entry name" value="Glyoxalase-like_dom"/>
</dbReference>
<evidence type="ECO:0000259" key="1">
    <source>
        <dbReference type="Pfam" id="PF13468"/>
    </source>
</evidence>
<dbReference type="SUPFAM" id="SSF54593">
    <property type="entry name" value="Glyoxalase/Bleomycin resistance protein/Dihydroxybiphenyl dioxygenase"/>
    <property type="match status" value="1"/>
</dbReference>
<proteinExistence type="predicted"/>
<protein>
    <submittedName>
        <fullName evidence="2">VOC family protein</fullName>
    </submittedName>
</protein>
<reference evidence="2 3" key="1">
    <citation type="submission" date="2020-08" db="EMBL/GenBank/DDBJ databases">
        <title>A Genomic Blueprint of the Chicken Gut Microbiome.</title>
        <authorList>
            <person name="Gilroy R."/>
            <person name="Ravi A."/>
            <person name="Getino M."/>
            <person name="Pursley I."/>
            <person name="Horton D.L."/>
            <person name="Alikhan N.-F."/>
            <person name="Baker D."/>
            <person name="Gharbi K."/>
            <person name="Hall N."/>
            <person name="Watson M."/>
            <person name="Adriaenssens E.M."/>
            <person name="Foster-Nyarko E."/>
            <person name="Jarju S."/>
            <person name="Secka A."/>
            <person name="Antonio M."/>
            <person name="Oren A."/>
            <person name="Chaudhuri R."/>
            <person name="La Ragione R.M."/>
            <person name="Hildebrand F."/>
            <person name="Pallen M.J."/>
        </authorList>
    </citation>
    <scope>NUCLEOTIDE SEQUENCE [LARGE SCALE GENOMIC DNA]</scope>
    <source>
        <strain evidence="2 3">Sa3CUA8</strain>
    </source>
</reference>
<accession>A0ABR8PGZ5</accession>
<dbReference type="InterPro" id="IPR029068">
    <property type="entry name" value="Glyas_Bleomycin-R_OHBP_Dase"/>
</dbReference>
<dbReference type="Gene3D" id="3.10.180.10">
    <property type="entry name" value="2,3-Dihydroxybiphenyl 1,2-Dioxygenase, domain 1"/>
    <property type="match status" value="1"/>
</dbReference>